<keyword evidence="2" id="KW-0732">Signal</keyword>
<evidence type="ECO:0000313" key="3">
    <source>
        <dbReference type="EnsemblPlants" id="EMT10360"/>
    </source>
</evidence>
<protein>
    <submittedName>
        <fullName evidence="3">Uncharacterized protein</fullName>
    </submittedName>
</protein>
<feature type="region of interest" description="Disordered" evidence="1">
    <location>
        <begin position="34"/>
        <end position="53"/>
    </location>
</feature>
<accession>M8B9R0</accession>
<reference evidence="3" key="1">
    <citation type="submission" date="2015-06" db="UniProtKB">
        <authorList>
            <consortium name="EnsemblPlants"/>
        </authorList>
    </citation>
    <scope>IDENTIFICATION</scope>
</reference>
<feature type="compositionally biased region" description="Gly residues" evidence="1">
    <location>
        <begin position="38"/>
        <end position="53"/>
    </location>
</feature>
<evidence type="ECO:0000256" key="2">
    <source>
        <dbReference type="SAM" id="SignalP"/>
    </source>
</evidence>
<feature type="chain" id="PRO_5014583043" evidence="2">
    <location>
        <begin position="26"/>
        <end position="53"/>
    </location>
</feature>
<proteinExistence type="predicted"/>
<name>M8B9R0_AEGTA</name>
<organism evidence="3">
    <name type="scientific">Aegilops tauschii</name>
    <name type="common">Tausch's goatgrass</name>
    <name type="synonym">Aegilops squarrosa</name>
    <dbReference type="NCBI Taxonomy" id="37682"/>
    <lineage>
        <taxon>Eukaryota</taxon>
        <taxon>Viridiplantae</taxon>
        <taxon>Streptophyta</taxon>
        <taxon>Embryophyta</taxon>
        <taxon>Tracheophyta</taxon>
        <taxon>Spermatophyta</taxon>
        <taxon>Magnoliopsida</taxon>
        <taxon>Liliopsida</taxon>
        <taxon>Poales</taxon>
        <taxon>Poaceae</taxon>
        <taxon>BOP clade</taxon>
        <taxon>Pooideae</taxon>
        <taxon>Triticodae</taxon>
        <taxon>Triticeae</taxon>
        <taxon>Triticinae</taxon>
        <taxon>Aegilops</taxon>
    </lineage>
</organism>
<feature type="signal peptide" evidence="2">
    <location>
        <begin position="1"/>
        <end position="25"/>
    </location>
</feature>
<evidence type="ECO:0000256" key="1">
    <source>
        <dbReference type="SAM" id="MobiDB-lite"/>
    </source>
</evidence>
<dbReference type="EnsemblPlants" id="EMT10360">
    <property type="protein sequence ID" value="EMT10360"/>
    <property type="gene ID" value="F775_29821"/>
</dbReference>
<dbReference type="AlphaFoldDB" id="M8B9R0"/>
<sequence length="53" mass="5515">MASKSLAFVCVIFAFLVIVSQGVVAARDLTHVNRAGGNNYGGGWSGSYGGRRP</sequence>